<dbReference type="InterPro" id="IPR000639">
    <property type="entry name" value="Epox_hydrolase-like"/>
</dbReference>
<keyword evidence="5" id="KW-1185">Reference proteome</keyword>
<comment type="similarity">
    <text evidence="2">Belongs to the AB hydrolase superfamily. Epoxide hydrolase family.</text>
</comment>
<protein>
    <recommendedName>
        <fullName evidence="3">AB hydrolase-1 domain-containing protein</fullName>
    </recommendedName>
</protein>
<dbReference type="PRINTS" id="PR00412">
    <property type="entry name" value="EPOXHYDRLASE"/>
</dbReference>
<gene>
    <name evidence="4" type="ORF">SCLCIDRAFT_1208200</name>
</gene>
<dbReference type="EMBL" id="KN822006">
    <property type="protein sequence ID" value="KIM69694.1"/>
    <property type="molecule type" value="Genomic_DNA"/>
</dbReference>
<dbReference type="AlphaFoldDB" id="A0A0C3ENE1"/>
<dbReference type="SUPFAM" id="SSF53474">
    <property type="entry name" value="alpha/beta-Hydrolases"/>
    <property type="match status" value="1"/>
</dbReference>
<dbReference type="InParanoid" id="A0A0C3ENE1"/>
<sequence>MHGFPDTSHGWYHQIDYFRSKGYGLIVPDMLGYGGTEKPTDPAAFLLTAIAQDVINILDAEGNLKAYAIAHDWGSGVASILSVKHSDRFLGFAFVAVPYSPPAKTPPLDEILKQQTIIYGHPIIGYWTFFTKASAASEMEEHIDSLLDVLYPKDPSIWKTLMNIPDKLEPFVVEGKRLQSADYFPVAPREQLKSLLVQGGMKSPLNWYNSVVQGVNDGIIDGRLTPLLYPVLIAAKG</sequence>
<evidence type="ECO:0000259" key="3">
    <source>
        <dbReference type="Pfam" id="PF00561"/>
    </source>
</evidence>
<reference evidence="4 5" key="1">
    <citation type="submission" date="2014-04" db="EMBL/GenBank/DDBJ databases">
        <authorList>
            <consortium name="DOE Joint Genome Institute"/>
            <person name="Kuo A."/>
            <person name="Kohler A."/>
            <person name="Nagy L.G."/>
            <person name="Floudas D."/>
            <person name="Copeland A."/>
            <person name="Barry K.W."/>
            <person name="Cichocki N."/>
            <person name="Veneault-Fourrey C."/>
            <person name="LaButti K."/>
            <person name="Lindquist E.A."/>
            <person name="Lipzen A."/>
            <person name="Lundell T."/>
            <person name="Morin E."/>
            <person name="Murat C."/>
            <person name="Sun H."/>
            <person name="Tunlid A."/>
            <person name="Henrissat B."/>
            <person name="Grigoriev I.V."/>
            <person name="Hibbett D.S."/>
            <person name="Martin F."/>
            <person name="Nordberg H.P."/>
            <person name="Cantor M.N."/>
            <person name="Hua S.X."/>
        </authorList>
    </citation>
    <scope>NUCLEOTIDE SEQUENCE [LARGE SCALE GENOMIC DNA]</scope>
    <source>
        <strain evidence="4 5">Foug A</strain>
    </source>
</reference>
<dbReference type="GO" id="GO:0016787">
    <property type="term" value="F:hydrolase activity"/>
    <property type="evidence" value="ECO:0007669"/>
    <property type="project" value="UniProtKB-KW"/>
</dbReference>
<evidence type="ECO:0000256" key="1">
    <source>
        <dbReference type="ARBA" id="ARBA00022801"/>
    </source>
</evidence>
<dbReference type="InterPro" id="IPR000073">
    <property type="entry name" value="AB_hydrolase_1"/>
</dbReference>
<reference evidence="5" key="2">
    <citation type="submission" date="2015-01" db="EMBL/GenBank/DDBJ databases">
        <title>Evolutionary Origins and Diversification of the Mycorrhizal Mutualists.</title>
        <authorList>
            <consortium name="DOE Joint Genome Institute"/>
            <consortium name="Mycorrhizal Genomics Consortium"/>
            <person name="Kohler A."/>
            <person name="Kuo A."/>
            <person name="Nagy L.G."/>
            <person name="Floudas D."/>
            <person name="Copeland A."/>
            <person name="Barry K.W."/>
            <person name="Cichocki N."/>
            <person name="Veneault-Fourrey C."/>
            <person name="LaButti K."/>
            <person name="Lindquist E.A."/>
            <person name="Lipzen A."/>
            <person name="Lundell T."/>
            <person name="Morin E."/>
            <person name="Murat C."/>
            <person name="Riley R."/>
            <person name="Ohm R."/>
            <person name="Sun H."/>
            <person name="Tunlid A."/>
            <person name="Henrissat B."/>
            <person name="Grigoriev I.V."/>
            <person name="Hibbett D.S."/>
            <person name="Martin F."/>
        </authorList>
    </citation>
    <scope>NUCLEOTIDE SEQUENCE [LARGE SCALE GENOMIC DNA]</scope>
    <source>
        <strain evidence="5">Foug A</strain>
    </source>
</reference>
<name>A0A0C3ENE1_9AGAM</name>
<dbReference type="PANTHER" id="PTHR43329">
    <property type="entry name" value="EPOXIDE HYDROLASE"/>
    <property type="match status" value="1"/>
</dbReference>
<dbReference type="Gene3D" id="3.40.50.1820">
    <property type="entry name" value="alpha/beta hydrolase"/>
    <property type="match status" value="1"/>
</dbReference>
<evidence type="ECO:0000313" key="5">
    <source>
        <dbReference type="Proteomes" id="UP000053989"/>
    </source>
</evidence>
<feature type="domain" description="AB hydrolase-1" evidence="3">
    <location>
        <begin position="2"/>
        <end position="110"/>
    </location>
</feature>
<dbReference type="OrthoDB" id="408373at2759"/>
<proteinExistence type="inferred from homology"/>
<dbReference type="Proteomes" id="UP000053989">
    <property type="component" value="Unassembled WGS sequence"/>
</dbReference>
<keyword evidence="1" id="KW-0378">Hydrolase</keyword>
<evidence type="ECO:0000256" key="2">
    <source>
        <dbReference type="ARBA" id="ARBA00038334"/>
    </source>
</evidence>
<dbReference type="InterPro" id="IPR029058">
    <property type="entry name" value="AB_hydrolase_fold"/>
</dbReference>
<evidence type="ECO:0000313" key="4">
    <source>
        <dbReference type="EMBL" id="KIM69694.1"/>
    </source>
</evidence>
<accession>A0A0C3ENE1</accession>
<dbReference type="STRING" id="1036808.A0A0C3ENE1"/>
<dbReference type="HOGENOM" id="CLU_020336_7_0_1"/>
<organism evidence="4 5">
    <name type="scientific">Scleroderma citrinum Foug A</name>
    <dbReference type="NCBI Taxonomy" id="1036808"/>
    <lineage>
        <taxon>Eukaryota</taxon>
        <taxon>Fungi</taxon>
        <taxon>Dikarya</taxon>
        <taxon>Basidiomycota</taxon>
        <taxon>Agaricomycotina</taxon>
        <taxon>Agaricomycetes</taxon>
        <taxon>Agaricomycetidae</taxon>
        <taxon>Boletales</taxon>
        <taxon>Sclerodermatineae</taxon>
        <taxon>Sclerodermataceae</taxon>
        <taxon>Scleroderma</taxon>
    </lineage>
</organism>
<dbReference type="Pfam" id="PF00561">
    <property type="entry name" value="Abhydrolase_1"/>
    <property type="match status" value="1"/>
</dbReference>